<gene>
    <name evidence="1" type="ORF">PZS58_09715</name>
</gene>
<dbReference type="AlphaFoldDB" id="A0AAJ1JEP8"/>
<protein>
    <submittedName>
        <fullName evidence="1">Uncharacterized protein</fullName>
    </submittedName>
</protein>
<evidence type="ECO:0000313" key="1">
    <source>
        <dbReference type="EMBL" id="MDE8769801.1"/>
    </source>
</evidence>
<proteinExistence type="predicted"/>
<dbReference type="Proteomes" id="UP001163056">
    <property type="component" value="Unassembled WGS sequence"/>
</dbReference>
<accession>A0AAJ1JEP8</accession>
<dbReference type="RefSeq" id="WP_227698345.1">
    <property type="nucleotide sequence ID" value="NZ_CP181870.1"/>
</dbReference>
<reference evidence="1 2" key="1">
    <citation type="submission" date="2023-03" db="EMBL/GenBank/DDBJ databases">
        <title>WGS of NDM-producing Providencia thailandensis from Ukrainian patients.</title>
        <authorList>
            <person name="Zabicka D."/>
            <person name="Izdebski R."/>
            <person name="Urbanowicz P."/>
            <person name="Biedrzycka M."/>
            <person name="Guzek A."/>
            <person name="Gniadkowski M."/>
        </authorList>
    </citation>
    <scope>NUCLEOTIDE SEQUENCE [LARGE SCALE GENOMIC DNA]</scope>
    <source>
        <strain evidence="1 2">8015-22</strain>
    </source>
</reference>
<evidence type="ECO:0000313" key="2">
    <source>
        <dbReference type="Proteomes" id="UP001163056"/>
    </source>
</evidence>
<sequence>MNIDNVMNMKLTAERKQIICDNKLQAFYLDAVHYFEEEHRVALDHHEIKREALFNQLKRNYVYFESIGRASQYLCVTQTTFMLYCGKFYAQSPLFQTVQEHLEQVVLFKDSKSKAWLEGMIEHYQTLDLSHNVSEIIDYAKKCYLVIGNEPLILKSGIELFLLKDMNKQFTDNYKEKDLFLKQALENINTVQIRKENIIFLCLVAQYLDGLNCF</sequence>
<name>A0AAJ1JEP8_PROST</name>
<dbReference type="EMBL" id="JAREJI010000004">
    <property type="protein sequence ID" value="MDE8769801.1"/>
    <property type="molecule type" value="Genomic_DNA"/>
</dbReference>
<organism evidence="1 2">
    <name type="scientific">Providencia stuartii</name>
    <dbReference type="NCBI Taxonomy" id="588"/>
    <lineage>
        <taxon>Bacteria</taxon>
        <taxon>Pseudomonadati</taxon>
        <taxon>Pseudomonadota</taxon>
        <taxon>Gammaproteobacteria</taxon>
        <taxon>Enterobacterales</taxon>
        <taxon>Morganellaceae</taxon>
        <taxon>Providencia</taxon>
    </lineage>
</organism>
<comment type="caution">
    <text evidence="1">The sequence shown here is derived from an EMBL/GenBank/DDBJ whole genome shotgun (WGS) entry which is preliminary data.</text>
</comment>